<comment type="caution">
    <text evidence="2">The sequence shown here is derived from an EMBL/GenBank/DDBJ whole genome shotgun (WGS) entry which is preliminary data.</text>
</comment>
<evidence type="ECO:0000313" key="3">
    <source>
        <dbReference type="Proteomes" id="UP001161757"/>
    </source>
</evidence>
<organism evidence="2 3">
    <name type="scientific">Exophiala dermatitidis</name>
    <name type="common">Black yeast-like fungus</name>
    <name type="synonym">Wangiella dermatitidis</name>
    <dbReference type="NCBI Taxonomy" id="5970"/>
    <lineage>
        <taxon>Eukaryota</taxon>
        <taxon>Fungi</taxon>
        <taxon>Dikarya</taxon>
        <taxon>Ascomycota</taxon>
        <taxon>Pezizomycotina</taxon>
        <taxon>Eurotiomycetes</taxon>
        <taxon>Chaetothyriomycetidae</taxon>
        <taxon>Chaetothyriales</taxon>
        <taxon>Herpotrichiellaceae</taxon>
        <taxon>Exophiala</taxon>
    </lineage>
</organism>
<feature type="region of interest" description="Disordered" evidence="1">
    <location>
        <begin position="126"/>
        <end position="187"/>
    </location>
</feature>
<protein>
    <submittedName>
        <fullName evidence="2">Uncharacterized protein</fullName>
    </submittedName>
</protein>
<feature type="region of interest" description="Disordered" evidence="1">
    <location>
        <begin position="201"/>
        <end position="237"/>
    </location>
</feature>
<dbReference type="Proteomes" id="UP001161757">
    <property type="component" value="Unassembled WGS sequence"/>
</dbReference>
<reference evidence="2" key="1">
    <citation type="submission" date="2023-01" db="EMBL/GenBank/DDBJ databases">
        <title>Exophiala dermititidis isolated from Cystic Fibrosis Patient.</title>
        <authorList>
            <person name="Kurbessoian T."/>
            <person name="Crocker A."/>
            <person name="Murante D."/>
            <person name="Hogan D.A."/>
            <person name="Stajich J.E."/>
        </authorList>
    </citation>
    <scope>NUCLEOTIDE SEQUENCE</scope>
    <source>
        <strain evidence="2">Ex8</strain>
    </source>
</reference>
<feature type="compositionally biased region" description="Low complexity" evidence="1">
    <location>
        <begin position="304"/>
        <end position="317"/>
    </location>
</feature>
<evidence type="ECO:0000256" key="1">
    <source>
        <dbReference type="SAM" id="MobiDB-lite"/>
    </source>
</evidence>
<dbReference type="AlphaFoldDB" id="A0AAN6F180"/>
<sequence length="444" mass="49194">MAPLGGLLCCCDCRRLIPFRLWPWGQRAEGRTGMGRGRQDVRKARSKEVRRRRLRKSPELNTISEGEDEPALFAASTGTALHYDTAGTSNKPTPSITTTTCPQLQLPTFDQDQELFPSINCSAPATVEPAHSAGGAAAEPKEEEEPTAVDPSSPVDSSPKTSESEHSDHRNNKSPSQPNSPLRPPPAVRFDELVTNISPLTSSTNLAGQNEAKAVTPPRARISIKPLSPPAEVTGNEEEGLTDFDFDWEARRASIRARSLKNRLRRTLDAYNLSNMASEADRAESLSSLKSLVSTLRKAGSTHSNNSSKSENSENANGQASDNLPEDRAGLEAQLNIHLGRLDRLRNQVRLFNDLIKDYYDLLDTQARIHAKLPEVEKTVLEELDNIRQMRAAFEKSVKFHHGKIDQIAVARARLDKSQGLKCTVWDMYMGFKKEAEWAQLFAF</sequence>
<feature type="compositionally biased region" description="Basic and acidic residues" evidence="1">
    <location>
        <begin position="37"/>
        <end position="47"/>
    </location>
</feature>
<evidence type="ECO:0000313" key="2">
    <source>
        <dbReference type="EMBL" id="KAJ8993745.1"/>
    </source>
</evidence>
<proteinExistence type="predicted"/>
<feature type="region of interest" description="Disordered" evidence="1">
    <location>
        <begin position="28"/>
        <end position="53"/>
    </location>
</feature>
<name>A0AAN6F180_EXODE</name>
<feature type="compositionally biased region" description="Low complexity" evidence="1">
    <location>
        <begin position="148"/>
        <end position="159"/>
    </location>
</feature>
<feature type="region of interest" description="Disordered" evidence="1">
    <location>
        <begin position="297"/>
        <end position="325"/>
    </location>
</feature>
<accession>A0AAN6F180</accession>
<feature type="compositionally biased region" description="Basic and acidic residues" evidence="1">
    <location>
        <begin position="162"/>
        <end position="171"/>
    </location>
</feature>
<dbReference type="EMBL" id="JAJGCB010000003">
    <property type="protein sequence ID" value="KAJ8993745.1"/>
    <property type="molecule type" value="Genomic_DNA"/>
</dbReference>
<gene>
    <name evidence="2" type="ORF">HRR80_002250</name>
</gene>